<dbReference type="AlphaFoldDB" id="A0A6A5WRC4"/>
<name>A0A6A5WRC4_9PLEO</name>
<evidence type="ECO:0000313" key="1">
    <source>
        <dbReference type="EMBL" id="KAF2000136.1"/>
    </source>
</evidence>
<reference evidence="1" key="1">
    <citation type="journal article" date="2020" name="Stud. Mycol.">
        <title>101 Dothideomycetes genomes: a test case for predicting lifestyles and emergence of pathogens.</title>
        <authorList>
            <person name="Haridas S."/>
            <person name="Albert R."/>
            <person name="Binder M."/>
            <person name="Bloem J."/>
            <person name="Labutti K."/>
            <person name="Salamov A."/>
            <person name="Andreopoulos B."/>
            <person name="Baker S."/>
            <person name="Barry K."/>
            <person name="Bills G."/>
            <person name="Bluhm B."/>
            <person name="Cannon C."/>
            <person name="Castanera R."/>
            <person name="Culley D."/>
            <person name="Daum C."/>
            <person name="Ezra D."/>
            <person name="Gonzalez J."/>
            <person name="Henrissat B."/>
            <person name="Kuo A."/>
            <person name="Liang C."/>
            <person name="Lipzen A."/>
            <person name="Lutzoni F."/>
            <person name="Magnuson J."/>
            <person name="Mondo S."/>
            <person name="Nolan M."/>
            <person name="Ohm R."/>
            <person name="Pangilinan J."/>
            <person name="Park H.-J."/>
            <person name="Ramirez L."/>
            <person name="Alfaro M."/>
            <person name="Sun H."/>
            <person name="Tritt A."/>
            <person name="Yoshinaga Y."/>
            <person name="Zwiers L.-H."/>
            <person name="Turgeon B."/>
            <person name="Goodwin S."/>
            <person name="Spatafora J."/>
            <person name="Crous P."/>
            <person name="Grigoriev I."/>
        </authorList>
    </citation>
    <scope>NUCLEOTIDE SEQUENCE</scope>
    <source>
        <strain evidence="1">CBS 123094</strain>
    </source>
</reference>
<proteinExistence type="predicted"/>
<sequence>LRSISSFINSTKYYKYIDNILKEELGPIYIRIPNFFKTFFSKIIGLKLVV</sequence>
<organism evidence="1 2">
    <name type="scientific">Amniculicola lignicola CBS 123094</name>
    <dbReference type="NCBI Taxonomy" id="1392246"/>
    <lineage>
        <taxon>Eukaryota</taxon>
        <taxon>Fungi</taxon>
        <taxon>Dikarya</taxon>
        <taxon>Ascomycota</taxon>
        <taxon>Pezizomycotina</taxon>
        <taxon>Dothideomycetes</taxon>
        <taxon>Pleosporomycetidae</taxon>
        <taxon>Pleosporales</taxon>
        <taxon>Amniculicolaceae</taxon>
        <taxon>Amniculicola</taxon>
    </lineage>
</organism>
<dbReference type="OrthoDB" id="5412283at2759"/>
<accession>A0A6A5WRC4</accession>
<protein>
    <submittedName>
        <fullName evidence="1">Uncharacterized protein</fullName>
    </submittedName>
</protein>
<evidence type="ECO:0000313" key="2">
    <source>
        <dbReference type="Proteomes" id="UP000799779"/>
    </source>
</evidence>
<gene>
    <name evidence="1" type="ORF">P154DRAFT_435641</name>
</gene>
<dbReference type="Proteomes" id="UP000799779">
    <property type="component" value="Unassembled WGS sequence"/>
</dbReference>
<keyword evidence="2" id="KW-1185">Reference proteome</keyword>
<dbReference type="EMBL" id="ML977591">
    <property type="protein sequence ID" value="KAF2000136.1"/>
    <property type="molecule type" value="Genomic_DNA"/>
</dbReference>
<feature type="non-terminal residue" evidence="1">
    <location>
        <position position="1"/>
    </location>
</feature>